<organism evidence="1 2">
    <name type="scientific">Gemmatimonas aurantiaca (strain DSM 14586 / JCM 11422 / NBRC 100505 / T-27)</name>
    <dbReference type="NCBI Taxonomy" id="379066"/>
    <lineage>
        <taxon>Bacteria</taxon>
        <taxon>Pseudomonadati</taxon>
        <taxon>Gemmatimonadota</taxon>
        <taxon>Gemmatimonadia</taxon>
        <taxon>Gemmatimonadales</taxon>
        <taxon>Gemmatimonadaceae</taxon>
        <taxon>Gemmatimonas</taxon>
    </lineage>
</organism>
<accession>C1AAI0</accession>
<dbReference type="Proteomes" id="UP000002209">
    <property type="component" value="Chromosome"/>
</dbReference>
<dbReference type="HOGENOM" id="CLU_871371_0_0_0"/>
<evidence type="ECO:0000313" key="1">
    <source>
        <dbReference type="EMBL" id="BAH39778.1"/>
    </source>
</evidence>
<dbReference type="SUPFAM" id="SSF158682">
    <property type="entry name" value="TerB-like"/>
    <property type="match status" value="1"/>
</dbReference>
<dbReference type="eggNOG" id="COG3793">
    <property type="taxonomic scope" value="Bacteria"/>
</dbReference>
<keyword evidence="2" id="KW-1185">Reference proteome</keyword>
<dbReference type="AlphaFoldDB" id="C1AAI0"/>
<gene>
    <name evidence="1" type="ordered locus">GAU_2736</name>
</gene>
<reference evidence="2" key="1">
    <citation type="submission" date="2006-03" db="EMBL/GenBank/DDBJ databases">
        <title>Complete genome sequence of Gemmatimonas aurantiaca T-27 that represents a novel phylum Gemmatimonadetes.</title>
        <authorList>
            <person name="Takasaki K."/>
            <person name="Ichikawa N."/>
            <person name="Miura H."/>
            <person name="Matsushita S."/>
            <person name="Watanabe Y."/>
            <person name="Oguchi A."/>
            <person name="Ankai A."/>
            <person name="Yashiro I."/>
            <person name="Takahashi M."/>
            <person name="Terui Y."/>
            <person name="Fukui S."/>
            <person name="Yokoyama H."/>
            <person name="Tanikawa S."/>
            <person name="Hanada S."/>
            <person name="Kamagata Y."/>
            <person name="Fujita N."/>
        </authorList>
    </citation>
    <scope>NUCLEOTIDE SEQUENCE [LARGE SCALE GENOMIC DNA]</scope>
    <source>
        <strain evidence="2">T-27 / DSM 14586 / JCM 11422 / NBRC 100505</strain>
    </source>
</reference>
<dbReference type="InterPro" id="IPR029024">
    <property type="entry name" value="TerB-like"/>
</dbReference>
<dbReference type="Gene3D" id="1.10.3680.10">
    <property type="entry name" value="TerB-like"/>
    <property type="match status" value="1"/>
</dbReference>
<sequence>MTLHPKPHNTTRTLPAPLGMHQLESAHRRQRPLTPEVMTQNDATTILAIATLAALADGQQDGEEQARIAQAASSLGLSDAEAIVGRAASGERSLASLTASLSSQEARQLAYDTAAAVCHANGWVNPSEAAFLRELASLTGADISAAEDAIAEVNRAAEDPGSQRPEPSALDQLILDQAMLTAALEILPDRLANLGILPLQLRLVHRIGQSHGQQLDAAQVKDLAATLGLGAAAQVLEKVVRRTFGGLAGGLLGALGGMVGGTAGSVAGLASGAAVTFAATYALGHVADQYYAQGRQLSTADLKALFARFRTDADTIFPRVEARIRELARGNSIGNVLRSVR</sequence>
<evidence type="ECO:0008006" key="3">
    <source>
        <dbReference type="Google" id="ProtNLM"/>
    </source>
</evidence>
<proteinExistence type="predicted"/>
<evidence type="ECO:0000313" key="2">
    <source>
        <dbReference type="Proteomes" id="UP000002209"/>
    </source>
</evidence>
<dbReference type="STRING" id="379066.GAU_2736"/>
<protein>
    <recommendedName>
        <fullName evidence="3">DUF533 domain-containing protein</fullName>
    </recommendedName>
</protein>
<name>C1AAI0_GEMAT</name>
<dbReference type="CDD" id="cd07177">
    <property type="entry name" value="terB_like"/>
    <property type="match status" value="1"/>
</dbReference>
<dbReference type="KEGG" id="gau:GAU_2736"/>
<dbReference type="EMBL" id="AP009153">
    <property type="protein sequence ID" value="BAH39778.1"/>
    <property type="molecule type" value="Genomic_DNA"/>
</dbReference>